<evidence type="ECO:0000256" key="3">
    <source>
        <dbReference type="ARBA" id="ARBA00022989"/>
    </source>
</evidence>
<comment type="subcellular location">
    <subcellularLocation>
        <location evidence="5">Cell membrane</location>
        <topology evidence="5">Multi-pass membrane protein</topology>
    </subcellularLocation>
    <subcellularLocation>
        <location evidence="1">Membrane</location>
        <topology evidence="1">Multi-pass membrane protein</topology>
    </subcellularLocation>
</comment>
<keyword evidence="7" id="KW-1185">Reference proteome</keyword>
<keyword evidence="2 5" id="KW-0812">Transmembrane</keyword>
<evidence type="ECO:0000256" key="1">
    <source>
        <dbReference type="ARBA" id="ARBA00004141"/>
    </source>
</evidence>
<dbReference type="STRING" id="1127673.GLIP_0257"/>
<dbReference type="OrthoDB" id="9777044at2"/>
<dbReference type="PANTHER" id="PTHR30371:SF0">
    <property type="entry name" value="SEC-INDEPENDENT PROTEIN TRANSLOCASE PROTEIN TATC, CHLOROPLASTIC-RELATED"/>
    <property type="match status" value="1"/>
</dbReference>
<name>K6XML3_9ALTE</name>
<feature type="transmembrane region" description="Helical" evidence="5">
    <location>
        <begin position="207"/>
        <end position="226"/>
    </location>
</feature>
<dbReference type="AlphaFoldDB" id="K6XML3"/>
<comment type="similarity">
    <text evidence="5">Belongs to the TatC family.</text>
</comment>
<feature type="transmembrane region" description="Helical" evidence="5">
    <location>
        <begin position="78"/>
        <end position="99"/>
    </location>
</feature>
<feature type="transmembrane region" description="Helical" evidence="5">
    <location>
        <begin position="120"/>
        <end position="144"/>
    </location>
</feature>
<keyword evidence="5" id="KW-0813">Transport</keyword>
<keyword evidence="4 5" id="KW-0472">Membrane</keyword>
<evidence type="ECO:0000313" key="7">
    <source>
        <dbReference type="Proteomes" id="UP000006334"/>
    </source>
</evidence>
<dbReference type="RefSeq" id="WP_008842731.1">
    <property type="nucleotide sequence ID" value="NZ_BAEN01000010.1"/>
</dbReference>
<dbReference type="PROSITE" id="PS01218">
    <property type="entry name" value="TATC"/>
    <property type="match status" value="1"/>
</dbReference>
<reference evidence="6 7" key="1">
    <citation type="journal article" date="2017" name="Antonie Van Leeuwenhoek">
        <title>Rhizobium rhizosphaerae sp. nov., a novel species isolated from rice rhizosphere.</title>
        <authorList>
            <person name="Zhao J.J."/>
            <person name="Zhang J."/>
            <person name="Zhang R.J."/>
            <person name="Zhang C.W."/>
            <person name="Yin H.Q."/>
            <person name="Zhang X.X."/>
        </authorList>
    </citation>
    <scope>NUCLEOTIDE SEQUENCE [LARGE SCALE GENOMIC DNA]</scope>
    <source>
        <strain evidence="6 7">E3</strain>
    </source>
</reference>
<comment type="caution">
    <text evidence="6">The sequence shown here is derived from an EMBL/GenBank/DDBJ whole genome shotgun (WGS) entry which is preliminary data.</text>
</comment>
<comment type="subunit">
    <text evidence="5">The Tat system comprises two distinct complexes: a TatABC complex, containing multiple copies of TatA, TatB and TatC subunits, and a separate TatA complex, containing only TatA subunits. Substrates initially bind to the TatABC complex, which probably triggers association of the separate TatA complex to form the active translocon.</text>
</comment>
<dbReference type="eggNOG" id="COG0805">
    <property type="taxonomic scope" value="Bacteria"/>
</dbReference>
<dbReference type="GO" id="GO:0009977">
    <property type="term" value="F:proton motive force dependent protein transmembrane transporter activity"/>
    <property type="evidence" value="ECO:0007669"/>
    <property type="project" value="TreeGrafter"/>
</dbReference>
<evidence type="ECO:0000256" key="5">
    <source>
        <dbReference type="HAMAP-Rule" id="MF_00902"/>
    </source>
</evidence>
<dbReference type="PRINTS" id="PR01840">
    <property type="entry name" value="TATCFAMILY"/>
</dbReference>
<dbReference type="Pfam" id="PF00902">
    <property type="entry name" value="TatC"/>
    <property type="match status" value="1"/>
</dbReference>
<sequence length="268" mass="30423">MSAAELKDSHISNKAPLLTHLIELRRRLLYCFAFFALMFAVSYFFAEQIYSFLQQPLYQIFGPDSGRRMIYTGLHEAFFTYIKLAFFSATFCTLPIALIQVWKFIAPGMYKREQKALSPLFIATPILFIMGAALAFYVVMPLAWEFFISFESSGQEATINVELEAKMSEYLALVIRLILAFGLCFELPVLLLVLAKAGVIDAQTLKDYRKHAIVAVFFIAALITPPDLISQIALGVPILALYELSIVLINWTQADKERVFRKELDQST</sequence>
<keyword evidence="5" id="KW-0653">Protein transport</keyword>
<evidence type="ECO:0000313" key="6">
    <source>
        <dbReference type="EMBL" id="GAC12911.1"/>
    </source>
</evidence>
<feature type="transmembrane region" description="Helical" evidence="5">
    <location>
        <begin position="28"/>
        <end position="46"/>
    </location>
</feature>
<dbReference type="GO" id="GO:0065002">
    <property type="term" value="P:intracellular protein transmembrane transport"/>
    <property type="evidence" value="ECO:0007669"/>
    <property type="project" value="TreeGrafter"/>
</dbReference>
<dbReference type="InterPro" id="IPR002033">
    <property type="entry name" value="TatC"/>
</dbReference>
<feature type="transmembrane region" description="Helical" evidence="5">
    <location>
        <begin position="170"/>
        <end position="195"/>
    </location>
</feature>
<dbReference type="GO" id="GO:0033281">
    <property type="term" value="C:TAT protein transport complex"/>
    <property type="evidence" value="ECO:0007669"/>
    <property type="project" value="UniProtKB-UniRule"/>
</dbReference>
<dbReference type="GO" id="GO:0043953">
    <property type="term" value="P:protein transport by the Tat complex"/>
    <property type="evidence" value="ECO:0007669"/>
    <property type="project" value="UniProtKB-UniRule"/>
</dbReference>
<dbReference type="NCBIfam" id="TIGR00945">
    <property type="entry name" value="tatC"/>
    <property type="match status" value="1"/>
</dbReference>
<accession>K6XML3</accession>
<organism evidence="6 7">
    <name type="scientific">Aliiglaciecola lipolytica E3</name>
    <dbReference type="NCBI Taxonomy" id="1127673"/>
    <lineage>
        <taxon>Bacteria</taxon>
        <taxon>Pseudomonadati</taxon>
        <taxon>Pseudomonadota</taxon>
        <taxon>Gammaproteobacteria</taxon>
        <taxon>Alteromonadales</taxon>
        <taxon>Alteromonadaceae</taxon>
        <taxon>Aliiglaciecola</taxon>
    </lineage>
</organism>
<keyword evidence="5" id="KW-0811">Translocation</keyword>
<keyword evidence="3 5" id="KW-1133">Transmembrane helix</keyword>
<dbReference type="InterPro" id="IPR019820">
    <property type="entry name" value="Sec-indep_translocase_CS"/>
</dbReference>
<protein>
    <recommendedName>
        <fullName evidence="5">Sec-independent protein translocase protein TatC</fullName>
    </recommendedName>
</protein>
<evidence type="ECO:0000256" key="4">
    <source>
        <dbReference type="ARBA" id="ARBA00023136"/>
    </source>
</evidence>
<evidence type="ECO:0000256" key="2">
    <source>
        <dbReference type="ARBA" id="ARBA00022692"/>
    </source>
</evidence>
<gene>
    <name evidence="5 6" type="primary">tatC</name>
    <name evidence="6" type="ORF">GLIP_0257</name>
</gene>
<feature type="transmembrane region" description="Helical" evidence="5">
    <location>
        <begin position="232"/>
        <end position="252"/>
    </location>
</feature>
<proteinExistence type="inferred from homology"/>
<dbReference type="Proteomes" id="UP000006334">
    <property type="component" value="Unassembled WGS sequence"/>
</dbReference>
<keyword evidence="5" id="KW-1003">Cell membrane</keyword>
<dbReference type="HAMAP" id="MF_00902">
    <property type="entry name" value="TatC"/>
    <property type="match status" value="1"/>
</dbReference>
<dbReference type="PANTHER" id="PTHR30371">
    <property type="entry name" value="SEC-INDEPENDENT PROTEIN TRANSLOCASE PROTEIN TATC"/>
    <property type="match status" value="1"/>
</dbReference>
<comment type="function">
    <text evidence="5">Part of the twin-arginine translocation (Tat) system that transports large folded proteins containing a characteristic twin-arginine motif in their signal peptide across membranes. Together with TatB, TatC is part of a receptor directly interacting with Tat signal peptides.</text>
</comment>
<dbReference type="EMBL" id="BAEN01000010">
    <property type="protein sequence ID" value="GAC12911.1"/>
    <property type="molecule type" value="Genomic_DNA"/>
</dbReference>